<keyword evidence="2" id="KW-1185">Reference proteome</keyword>
<dbReference type="Pfam" id="PF26363">
    <property type="entry name" value="Phospholipase-like"/>
    <property type="match status" value="1"/>
</dbReference>
<dbReference type="AlphaFoldDB" id="A0A1H3ZEA4"/>
<reference evidence="1 2" key="1">
    <citation type="submission" date="2016-10" db="EMBL/GenBank/DDBJ databases">
        <authorList>
            <person name="de Groot N.N."/>
        </authorList>
    </citation>
    <scope>NUCLEOTIDE SEQUENCE [LARGE SCALE GENOMIC DNA]</scope>
    <source>
        <strain evidence="1 2">DSM 15345</strain>
    </source>
</reference>
<name>A0A1H3ZEA4_9RHOB</name>
<dbReference type="SUPFAM" id="SSF53474">
    <property type="entry name" value="alpha/beta-Hydrolases"/>
    <property type="match status" value="1"/>
</dbReference>
<evidence type="ECO:0000313" key="1">
    <source>
        <dbReference type="EMBL" id="SEA21965.1"/>
    </source>
</evidence>
<evidence type="ECO:0000313" key="2">
    <source>
        <dbReference type="Proteomes" id="UP000198703"/>
    </source>
</evidence>
<dbReference type="OrthoDB" id="7226437at2"/>
<dbReference type="Proteomes" id="UP000198703">
    <property type="component" value="Unassembled WGS sequence"/>
</dbReference>
<protein>
    <recommendedName>
        <fullName evidence="3">Lipase (Class 3)</fullName>
    </recommendedName>
</protein>
<organism evidence="1 2">
    <name type="scientific">Rubrimonas cliftonensis</name>
    <dbReference type="NCBI Taxonomy" id="89524"/>
    <lineage>
        <taxon>Bacteria</taxon>
        <taxon>Pseudomonadati</taxon>
        <taxon>Pseudomonadota</taxon>
        <taxon>Alphaproteobacteria</taxon>
        <taxon>Rhodobacterales</taxon>
        <taxon>Paracoccaceae</taxon>
        <taxon>Rubrimonas</taxon>
    </lineage>
</organism>
<gene>
    <name evidence="1" type="ORF">SAMN05444370_103503</name>
</gene>
<accession>A0A1H3ZEA4</accession>
<dbReference type="EMBL" id="FNQM01000003">
    <property type="protein sequence ID" value="SEA21965.1"/>
    <property type="molecule type" value="Genomic_DNA"/>
</dbReference>
<dbReference type="InterPro" id="IPR029058">
    <property type="entry name" value="AB_hydrolase_fold"/>
</dbReference>
<evidence type="ECO:0008006" key="3">
    <source>
        <dbReference type="Google" id="ProtNLM"/>
    </source>
</evidence>
<dbReference type="RefSeq" id="WP_093251359.1">
    <property type="nucleotide sequence ID" value="NZ_FNQM01000003.1"/>
</dbReference>
<dbReference type="STRING" id="89524.SAMN05444370_103503"/>
<dbReference type="Gene3D" id="3.40.50.1820">
    <property type="entry name" value="alpha/beta hydrolase"/>
    <property type="match status" value="1"/>
</dbReference>
<proteinExistence type="predicted"/>
<sequence length="238" mass="24747">MASIYDYGLLADAVYDDDPGAPGWTRVAFRPSGVGLTEAFQGAAFQRGGELVFACKGTSGPRDVIADLKLGVGMNSSQFSDAAMFIEGVNRGSAASVVVCGHSLGGAIAQIVGNRLRLPFATFNAPGVAIMSRNVGQMATAAVTGTGYLRFAGMLASGFLHPFQAAQDVGAMFHWVTGVNLRIRGDVVGAWGVHYGKVVDLAFDGAATDVLGRHKMAAMLRALERDGYRGLSLADAAV</sequence>